<reference evidence="1" key="1">
    <citation type="submission" date="2020-05" db="EMBL/GenBank/DDBJ databases">
        <title>WGS assembly of Panicum virgatum.</title>
        <authorList>
            <person name="Lovell J.T."/>
            <person name="Jenkins J."/>
            <person name="Shu S."/>
            <person name="Juenger T.E."/>
            <person name="Schmutz J."/>
        </authorList>
    </citation>
    <scope>NUCLEOTIDE SEQUENCE</scope>
    <source>
        <strain evidence="1">AP13</strain>
    </source>
</reference>
<accession>A0A8T0PQB8</accession>
<dbReference type="EMBL" id="CM029051">
    <property type="protein sequence ID" value="KAG2563118.1"/>
    <property type="molecule type" value="Genomic_DNA"/>
</dbReference>
<dbReference type="Proteomes" id="UP000823388">
    <property type="component" value="Chromosome 8K"/>
</dbReference>
<name>A0A8T0PQB8_PANVG</name>
<sequence>MQTCMGRVLTESVAVDQTCTGGVLVNGSNLAHGTNKTNRSVFLLCLSSVTTKVFGKYFALFEDNTTGLIIENSSQQVCHHLGRKLTAGPVPASFYQGRQHKAQDTQERIAGRSLNEDISM</sequence>
<evidence type="ECO:0000313" key="1">
    <source>
        <dbReference type="EMBL" id="KAG2563118.1"/>
    </source>
</evidence>
<proteinExistence type="predicted"/>
<evidence type="ECO:0000313" key="2">
    <source>
        <dbReference type="Proteomes" id="UP000823388"/>
    </source>
</evidence>
<organism evidence="1 2">
    <name type="scientific">Panicum virgatum</name>
    <name type="common">Blackwell switchgrass</name>
    <dbReference type="NCBI Taxonomy" id="38727"/>
    <lineage>
        <taxon>Eukaryota</taxon>
        <taxon>Viridiplantae</taxon>
        <taxon>Streptophyta</taxon>
        <taxon>Embryophyta</taxon>
        <taxon>Tracheophyta</taxon>
        <taxon>Spermatophyta</taxon>
        <taxon>Magnoliopsida</taxon>
        <taxon>Liliopsida</taxon>
        <taxon>Poales</taxon>
        <taxon>Poaceae</taxon>
        <taxon>PACMAD clade</taxon>
        <taxon>Panicoideae</taxon>
        <taxon>Panicodae</taxon>
        <taxon>Paniceae</taxon>
        <taxon>Panicinae</taxon>
        <taxon>Panicum</taxon>
        <taxon>Panicum sect. Hiantes</taxon>
    </lineage>
</organism>
<comment type="caution">
    <text evidence="1">The sequence shown here is derived from an EMBL/GenBank/DDBJ whole genome shotgun (WGS) entry which is preliminary data.</text>
</comment>
<protein>
    <submittedName>
        <fullName evidence="1">Uncharacterized protein</fullName>
    </submittedName>
</protein>
<keyword evidence="2" id="KW-1185">Reference proteome</keyword>
<dbReference type="AlphaFoldDB" id="A0A8T0PQB8"/>
<gene>
    <name evidence="1" type="ORF">PVAP13_8KG314004</name>
</gene>